<evidence type="ECO:0008006" key="2">
    <source>
        <dbReference type="Google" id="ProtNLM"/>
    </source>
</evidence>
<dbReference type="SUPFAM" id="SSF53474">
    <property type="entry name" value="alpha/beta-Hydrolases"/>
    <property type="match status" value="1"/>
</dbReference>
<organism evidence="1">
    <name type="scientific">marine metagenome</name>
    <dbReference type="NCBI Taxonomy" id="408172"/>
    <lineage>
        <taxon>unclassified sequences</taxon>
        <taxon>metagenomes</taxon>
        <taxon>ecological metagenomes</taxon>
    </lineage>
</organism>
<accession>A0A381V582</accession>
<evidence type="ECO:0000313" key="1">
    <source>
        <dbReference type="EMBL" id="SVA35515.1"/>
    </source>
</evidence>
<reference evidence="1" key="1">
    <citation type="submission" date="2018-05" db="EMBL/GenBank/DDBJ databases">
        <authorList>
            <person name="Lanie J.A."/>
            <person name="Ng W.-L."/>
            <person name="Kazmierczak K.M."/>
            <person name="Andrzejewski T.M."/>
            <person name="Davidsen T.M."/>
            <person name="Wayne K.J."/>
            <person name="Tettelin H."/>
            <person name="Glass J.I."/>
            <person name="Rusch D."/>
            <person name="Podicherti R."/>
            <person name="Tsui H.-C.T."/>
            <person name="Winkler M.E."/>
        </authorList>
    </citation>
    <scope>NUCLEOTIDE SEQUENCE</scope>
</reference>
<name>A0A381V582_9ZZZZ</name>
<dbReference type="AlphaFoldDB" id="A0A381V582"/>
<dbReference type="InterPro" id="IPR029058">
    <property type="entry name" value="AB_hydrolase_fold"/>
</dbReference>
<protein>
    <recommendedName>
        <fullName evidence="2">Serine aminopeptidase S33 domain-containing protein</fullName>
    </recommendedName>
</protein>
<gene>
    <name evidence="1" type="ORF">METZ01_LOCUS88369</name>
</gene>
<proteinExistence type="predicted"/>
<dbReference type="Gene3D" id="3.40.50.1820">
    <property type="entry name" value="alpha/beta hydrolase"/>
    <property type="match status" value="1"/>
</dbReference>
<dbReference type="EMBL" id="UINC01007880">
    <property type="protein sequence ID" value="SVA35515.1"/>
    <property type="molecule type" value="Genomic_DNA"/>
</dbReference>
<sequence>MLADLVEVTTEDGIALGGAYFAPTGTPSQSPVEAVCLFHGDSGHFYGSLYLALGEHLAGHGIALLSANRRGHDTIANGTRGGPPKGYAFESVAESPLDYTAWLALLRSKGHTRLALGGHSGGAVRAVYAQSREQFPDVAAVLAVSPGEYDHAGLIDLHGERFVNAYQQAESKVAAGRPDNLLTPGIPWGCTWSSAAFLDCFNPDSRYSVCQRIKNVSCPTLFVFGALECEPDGDQALPVCGAAMRQLTKTDQANVSIEVIEGANHGYEGQQTTLFDTVHRWLVQL</sequence>